<keyword evidence="13" id="KW-1185">Reference proteome</keyword>
<proteinExistence type="inferred from homology"/>
<dbReference type="GO" id="GO:0005739">
    <property type="term" value="C:mitochondrion"/>
    <property type="evidence" value="ECO:0007669"/>
    <property type="project" value="TreeGrafter"/>
</dbReference>
<dbReference type="GO" id="GO:0045329">
    <property type="term" value="P:carnitine biosynthetic process"/>
    <property type="evidence" value="ECO:0007669"/>
    <property type="project" value="UniProtKB-KW"/>
</dbReference>
<keyword evidence="9" id="KW-0408">Iron</keyword>
<protein>
    <recommendedName>
        <fullName evidence="14">Gamma-butyrobetaine dioxygenase</fullName>
    </recommendedName>
</protein>
<accession>A0A9J6CH45</accession>
<dbReference type="OrthoDB" id="406634at2759"/>
<comment type="cofactor">
    <cofactor evidence="2">
        <name>L-ascorbate</name>
        <dbReference type="ChEBI" id="CHEBI:38290"/>
    </cofactor>
</comment>
<dbReference type="InterPro" id="IPR050411">
    <property type="entry name" value="AlphaKG_dependent_hydroxylases"/>
</dbReference>
<organism evidence="12 13">
    <name type="scientific">Polypedilum vanderplanki</name>
    <name type="common">Sleeping chironomid midge</name>
    <dbReference type="NCBI Taxonomy" id="319348"/>
    <lineage>
        <taxon>Eukaryota</taxon>
        <taxon>Metazoa</taxon>
        <taxon>Ecdysozoa</taxon>
        <taxon>Arthropoda</taxon>
        <taxon>Hexapoda</taxon>
        <taxon>Insecta</taxon>
        <taxon>Pterygota</taxon>
        <taxon>Neoptera</taxon>
        <taxon>Endopterygota</taxon>
        <taxon>Diptera</taxon>
        <taxon>Nematocera</taxon>
        <taxon>Chironomoidea</taxon>
        <taxon>Chironomidae</taxon>
        <taxon>Chironominae</taxon>
        <taxon>Polypedilum</taxon>
        <taxon>Polypedilum</taxon>
    </lineage>
</organism>
<dbReference type="EMBL" id="JADBJN010000001">
    <property type="protein sequence ID" value="KAG5681261.1"/>
    <property type="molecule type" value="Genomic_DNA"/>
</dbReference>
<evidence type="ECO:0000256" key="8">
    <source>
        <dbReference type="ARBA" id="ARBA00023002"/>
    </source>
</evidence>
<evidence type="ECO:0000313" key="12">
    <source>
        <dbReference type="EMBL" id="KAG5681261.1"/>
    </source>
</evidence>
<dbReference type="GO" id="GO:0016706">
    <property type="term" value="F:2-oxoglutarate-dependent dioxygenase activity"/>
    <property type="evidence" value="ECO:0007669"/>
    <property type="project" value="UniProtKB-ARBA"/>
</dbReference>
<dbReference type="Proteomes" id="UP001107558">
    <property type="component" value="Chromosome 1"/>
</dbReference>
<evidence type="ECO:0000256" key="3">
    <source>
        <dbReference type="ARBA" id="ARBA00005022"/>
    </source>
</evidence>
<dbReference type="PANTHER" id="PTHR10696:SF33">
    <property type="entry name" value="GAMMA-BUTYROBETAINE DIOXYGENASE"/>
    <property type="match status" value="1"/>
</dbReference>
<dbReference type="AlphaFoldDB" id="A0A9J6CH45"/>
<dbReference type="CDD" id="cd00250">
    <property type="entry name" value="CAS_like"/>
    <property type="match status" value="1"/>
</dbReference>
<comment type="caution">
    <text evidence="12">The sequence shown here is derived from an EMBL/GenBank/DDBJ whole genome shotgun (WGS) entry which is preliminary data.</text>
</comment>
<keyword evidence="6" id="KW-0124">Carnitine biosynthesis</keyword>
<evidence type="ECO:0000259" key="11">
    <source>
        <dbReference type="Pfam" id="PF06155"/>
    </source>
</evidence>
<name>A0A9J6CH45_POLVA</name>
<dbReference type="InterPro" id="IPR042098">
    <property type="entry name" value="TauD-like_sf"/>
</dbReference>
<keyword evidence="7" id="KW-0223">Dioxygenase</keyword>
<evidence type="ECO:0000256" key="7">
    <source>
        <dbReference type="ARBA" id="ARBA00022964"/>
    </source>
</evidence>
<comment type="cofactor">
    <cofactor evidence="1">
        <name>Fe(2+)</name>
        <dbReference type="ChEBI" id="CHEBI:29033"/>
    </cofactor>
</comment>
<evidence type="ECO:0000256" key="6">
    <source>
        <dbReference type="ARBA" id="ARBA00022873"/>
    </source>
</evidence>
<evidence type="ECO:0000256" key="4">
    <source>
        <dbReference type="ARBA" id="ARBA00008654"/>
    </source>
</evidence>
<reference evidence="12" key="1">
    <citation type="submission" date="2021-03" db="EMBL/GenBank/DDBJ databases">
        <title>Chromosome level genome of the anhydrobiotic midge Polypedilum vanderplanki.</title>
        <authorList>
            <person name="Yoshida Y."/>
            <person name="Kikawada T."/>
            <person name="Gusev O."/>
        </authorList>
    </citation>
    <scope>NUCLEOTIDE SEQUENCE</scope>
    <source>
        <strain evidence="12">NIAS01</strain>
        <tissue evidence="12">Whole body or cell culture</tissue>
    </source>
</reference>
<evidence type="ECO:0000256" key="5">
    <source>
        <dbReference type="ARBA" id="ARBA00022723"/>
    </source>
</evidence>
<dbReference type="Pfam" id="PF06155">
    <property type="entry name" value="GBBH-like_N"/>
    <property type="match status" value="1"/>
</dbReference>
<keyword evidence="5" id="KW-0479">Metal-binding</keyword>
<evidence type="ECO:0000256" key="1">
    <source>
        <dbReference type="ARBA" id="ARBA00001954"/>
    </source>
</evidence>
<evidence type="ECO:0000256" key="2">
    <source>
        <dbReference type="ARBA" id="ARBA00001961"/>
    </source>
</evidence>
<evidence type="ECO:0000259" key="10">
    <source>
        <dbReference type="Pfam" id="PF02668"/>
    </source>
</evidence>
<keyword evidence="8" id="KW-0560">Oxidoreductase</keyword>
<dbReference type="InterPro" id="IPR010376">
    <property type="entry name" value="GBBH-like_N"/>
</dbReference>
<dbReference type="Gene3D" id="3.30.2020.30">
    <property type="match status" value="1"/>
</dbReference>
<gene>
    <name evidence="12" type="ORF">PVAND_010712</name>
</gene>
<evidence type="ECO:0008006" key="14">
    <source>
        <dbReference type="Google" id="ProtNLM"/>
    </source>
</evidence>
<dbReference type="InterPro" id="IPR003819">
    <property type="entry name" value="TauD/TfdA-like"/>
</dbReference>
<dbReference type="GO" id="GO:0046872">
    <property type="term" value="F:metal ion binding"/>
    <property type="evidence" value="ECO:0007669"/>
    <property type="project" value="UniProtKB-KW"/>
</dbReference>
<feature type="domain" description="Gamma-butyrobetaine hydroxylase-like N-terminal" evidence="11">
    <location>
        <begin position="46"/>
        <end position="118"/>
    </location>
</feature>
<dbReference type="SUPFAM" id="SSF51197">
    <property type="entry name" value="Clavaminate synthase-like"/>
    <property type="match status" value="1"/>
</dbReference>
<comment type="pathway">
    <text evidence="3">Amine and polyamine biosynthesis; carnitine biosynthesis.</text>
</comment>
<comment type="similarity">
    <text evidence="4">Belongs to the gamma-BBH/TMLD family.</text>
</comment>
<evidence type="ECO:0000313" key="13">
    <source>
        <dbReference type="Proteomes" id="UP001107558"/>
    </source>
</evidence>
<dbReference type="PANTHER" id="PTHR10696">
    <property type="entry name" value="GAMMA-BUTYROBETAINE HYDROXYLASE-RELATED"/>
    <property type="match status" value="1"/>
</dbReference>
<sequence length="421" mass="49948">MFRYVLKNYMNNNNNRVLIIRHFSSVNANANFNDKTIELHITKNNTTTKHSFPFVWLRDNCKCDACLHKASSSRIINWEQFDLNVKPKSVEYHNERKILKIKWNDKDEHISEFSYEWLEARNFSKSNREEYLKKFYCLPKKLWGKNEYSSAMEYFDFTKILESDLELYKWLKSFSINGIATITGVSSTENEVRKIADRVGFIRKTHYGEEFMVKAKDNTSNVAYLSSNLQMHTDLPYYEYVPGVNLLHCLVQSKSDGAQNLLVDGFYIAEKLRKEYPKEFKLLTTVLIDWSDIGQEDEKSFHSIYRAPMICTDYDGRLTRINHSIPQRDSFFAVPIEEVQEWYKALSLFIKLIYDEAIELKTKEGTILCFDNRRAVHGRKQYIDTDDNCRHIIGAYLDWDEIYSKLRVLQKKYDENFKYVI</sequence>
<dbReference type="FunFam" id="3.30.2020.30:FF:000002">
    <property type="entry name" value="Putative gamma-butyrobetaine dioxygenase"/>
    <property type="match status" value="1"/>
</dbReference>
<feature type="domain" description="TauD/TfdA-like" evidence="10">
    <location>
        <begin position="154"/>
        <end position="396"/>
    </location>
</feature>
<dbReference type="Pfam" id="PF02668">
    <property type="entry name" value="TauD"/>
    <property type="match status" value="1"/>
</dbReference>
<evidence type="ECO:0000256" key="9">
    <source>
        <dbReference type="ARBA" id="ARBA00023004"/>
    </source>
</evidence>
<dbReference type="Gene3D" id="3.60.130.10">
    <property type="entry name" value="Clavaminate synthase-like"/>
    <property type="match status" value="1"/>
</dbReference>
<dbReference type="FunFam" id="3.60.130.10:FF:000001">
    <property type="entry name" value="Trimethyllysine dioxygenase, mitochondrial"/>
    <property type="match status" value="1"/>
</dbReference>
<dbReference type="InterPro" id="IPR038492">
    <property type="entry name" value="GBBH-like_N_sf"/>
</dbReference>